<accession>A0ABW7T8B4</accession>
<evidence type="ECO:0000256" key="1">
    <source>
        <dbReference type="SAM" id="Phobius"/>
    </source>
</evidence>
<gene>
    <name evidence="2" type="ORF">ACH4TF_25390</name>
</gene>
<reference evidence="2 3" key="1">
    <citation type="submission" date="2024-10" db="EMBL/GenBank/DDBJ databases">
        <title>The Natural Products Discovery Center: Release of the First 8490 Sequenced Strains for Exploring Actinobacteria Biosynthetic Diversity.</title>
        <authorList>
            <person name="Kalkreuter E."/>
            <person name="Kautsar S.A."/>
            <person name="Yang D."/>
            <person name="Bader C.D."/>
            <person name="Teijaro C.N."/>
            <person name="Fluegel L."/>
            <person name="Davis C.M."/>
            <person name="Simpson J.R."/>
            <person name="Lauterbach L."/>
            <person name="Steele A.D."/>
            <person name="Gui C."/>
            <person name="Meng S."/>
            <person name="Li G."/>
            <person name="Viehrig K."/>
            <person name="Ye F."/>
            <person name="Su P."/>
            <person name="Kiefer A.F."/>
            <person name="Nichols A."/>
            <person name="Cepeda A.J."/>
            <person name="Yan W."/>
            <person name="Fan B."/>
            <person name="Jiang Y."/>
            <person name="Adhikari A."/>
            <person name="Zheng C.-J."/>
            <person name="Schuster L."/>
            <person name="Cowan T.M."/>
            <person name="Smanski M.J."/>
            <person name="Chevrette M.G."/>
            <person name="De Carvalho L.P.S."/>
            <person name="Shen B."/>
        </authorList>
    </citation>
    <scope>NUCLEOTIDE SEQUENCE [LARGE SCALE GENOMIC DNA]</scope>
    <source>
        <strain evidence="2 3">NPDC020979</strain>
    </source>
</reference>
<comment type="caution">
    <text evidence="2">The sequence shown here is derived from an EMBL/GenBank/DDBJ whole genome shotgun (WGS) entry which is preliminary data.</text>
</comment>
<keyword evidence="1" id="KW-0472">Membrane</keyword>
<dbReference type="EMBL" id="JBIRRB010000009">
    <property type="protein sequence ID" value="MFI0913758.1"/>
    <property type="molecule type" value="Genomic_DNA"/>
</dbReference>
<feature type="transmembrane region" description="Helical" evidence="1">
    <location>
        <begin position="12"/>
        <end position="39"/>
    </location>
</feature>
<feature type="transmembrane region" description="Helical" evidence="1">
    <location>
        <begin position="59"/>
        <end position="85"/>
    </location>
</feature>
<keyword evidence="3" id="KW-1185">Reference proteome</keyword>
<name>A0ABW7T8B4_9ACTN</name>
<dbReference type="Proteomes" id="UP001611162">
    <property type="component" value="Unassembled WGS sequence"/>
</dbReference>
<feature type="transmembrane region" description="Helical" evidence="1">
    <location>
        <begin position="132"/>
        <end position="151"/>
    </location>
</feature>
<evidence type="ECO:0000313" key="3">
    <source>
        <dbReference type="Proteomes" id="UP001611162"/>
    </source>
</evidence>
<protein>
    <recommendedName>
        <fullName evidence="4">Integral membrane protein</fullName>
    </recommendedName>
</protein>
<feature type="transmembrane region" description="Helical" evidence="1">
    <location>
        <begin position="172"/>
        <end position="190"/>
    </location>
</feature>
<keyword evidence="1" id="KW-1133">Transmembrane helix</keyword>
<dbReference type="RefSeq" id="WP_397613951.1">
    <property type="nucleotide sequence ID" value="NZ_JBIRRB010000009.1"/>
</dbReference>
<evidence type="ECO:0000313" key="2">
    <source>
        <dbReference type="EMBL" id="MFI0913758.1"/>
    </source>
</evidence>
<sequence length="195" mass="19707">MHTKTAGRSVWTWSAVAASWAGLVVEISLVATVLFLWGIAHLPPDADSPALTVVTLPLWLGVLAVLSVILTLLLVMPAATLAYLVGTRGGGGDDAWWWTPAGAAVVAGAAVGATGLAAGVEAGAVGAPEVYAWWWLAVTALVVPAALLARLSALRTARGRPGGLARPVLAKGCGGVVAFFAVAVAVMLLVDTVVN</sequence>
<feature type="transmembrane region" description="Helical" evidence="1">
    <location>
        <begin position="97"/>
        <end position="120"/>
    </location>
</feature>
<keyword evidence="1" id="KW-0812">Transmembrane</keyword>
<evidence type="ECO:0008006" key="4">
    <source>
        <dbReference type="Google" id="ProtNLM"/>
    </source>
</evidence>
<proteinExistence type="predicted"/>
<organism evidence="2 3">
    <name type="scientific">Streptomyces abikoensis</name>
    <dbReference type="NCBI Taxonomy" id="97398"/>
    <lineage>
        <taxon>Bacteria</taxon>
        <taxon>Bacillati</taxon>
        <taxon>Actinomycetota</taxon>
        <taxon>Actinomycetes</taxon>
        <taxon>Kitasatosporales</taxon>
        <taxon>Streptomycetaceae</taxon>
        <taxon>Streptomyces</taxon>
    </lineage>
</organism>